<feature type="region of interest" description="Disordered" evidence="1">
    <location>
        <begin position="1"/>
        <end position="66"/>
    </location>
</feature>
<feature type="region of interest" description="Disordered" evidence="1">
    <location>
        <begin position="212"/>
        <end position="253"/>
    </location>
</feature>
<dbReference type="PANTHER" id="PTHR32387:SF0">
    <property type="entry name" value="PROTEIN NO VEIN"/>
    <property type="match status" value="1"/>
</dbReference>
<feature type="compositionally biased region" description="Polar residues" evidence="1">
    <location>
        <begin position="235"/>
        <end position="253"/>
    </location>
</feature>
<reference evidence="2" key="1">
    <citation type="submission" date="2021-02" db="EMBL/GenBank/DDBJ databases">
        <authorList>
            <person name="Nowell W R."/>
        </authorList>
    </citation>
    <scope>NUCLEOTIDE SEQUENCE</scope>
</reference>
<dbReference type="SUPFAM" id="SSF55874">
    <property type="entry name" value="ATPase domain of HSP90 chaperone/DNA topoisomerase II/histidine kinase"/>
    <property type="match status" value="1"/>
</dbReference>
<accession>A0A8S2CRG1</accession>
<proteinExistence type="predicted"/>
<evidence type="ECO:0000313" key="4">
    <source>
        <dbReference type="Proteomes" id="UP000677228"/>
    </source>
</evidence>
<evidence type="ECO:0000256" key="1">
    <source>
        <dbReference type="SAM" id="MobiDB-lite"/>
    </source>
</evidence>
<dbReference type="Gene3D" id="3.30.565.10">
    <property type="entry name" value="Histidine kinase-like ATPase, C-terminal domain"/>
    <property type="match status" value="1"/>
</dbReference>
<dbReference type="EMBL" id="CAJOBA010000315">
    <property type="protein sequence ID" value="CAF3522395.1"/>
    <property type="molecule type" value="Genomic_DNA"/>
</dbReference>
<dbReference type="Proteomes" id="UP000677228">
    <property type="component" value="Unassembled WGS sequence"/>
</dbReference>
<feature type="compositionally biased region" description="Basic and acidic residues" evidence="1">
    <location>
        <begin position="220"/>
        <end position="234"/>
    </location>
</feature>
<feature type="compositionally biased region" description="Basic residues" evidence="1">
    <location>
        <begin position="26"/>
        <end position="40"/>
    </location>
</feature>
<name>A0A8S2CRG1_9BILA</name>
<comment type="caution">
    <text evidence="2">The sequence shown here is derived from an EMBL/GenBank/DDBJ whole genome shotgun (WGS) entry which is preliminary data.</text>
</comment>
<feature type="compositionally biased region" description="Basic and acidic residues" evidence="1">
    <location>
        <begin position="43"/>
        <end position="63"/>
    </location>
</feature>
<dbReference type="InterPro" id="IPR036890">
    <property type="entry name" value="HATPase_C_sf"/>
</dbReference>
<dbReference type="AlphaFoldDB" id="A0A8S2CRG1"/>
<dbReference type="EMBL" id="CAJNOK010000315">
    <property type="protein sequence ID" value="CAF0744536.1"/>
    <property type="molecule type" value="Genomic_DNA"/>
</dbReference>
<gene>
    <name evidence="2" type="ORF">OVA965_LOCUS1643</name>
    <name evidence="3" type="ORF">TMI583_LOCUS1643</name>
</gene>
<sequence length="1206" mass="139052">MLTPPFLRVTKMDNTNANNNKDSKPFGKKRARGSRGKRIQSKNTEKETETIMETHKPPVKNDNDEISYDNRNQILNSELKFTDYSKQNSTINSNTFGEKEQTLPQNDLNIPSLTSLSFPRPPQPYLLRPFREQTVPLPPFTHGSIQPLFTHGSIQPLFRLPQQTAKIGVIVENPKPVPRDNKMQQKHPRVPVLFPKTDNVLLSSELTLDNFLDNTQSDRNNPKTEGETTKKTVQENKNQTPSASKAQSGQLTTMESGIRQELISKISIKHQASSESEPATPTPSKFPVIEAKIVEIILTIHTRGEHVSCEKVQRELFKQCQVQDWRQLRVYRPHFEIKALSNLSDKLKDIKLYMQIFENVYILCTLHDLDELISRFMKISKYEDLLLGPLELNPDIQRVFKFQGVGIPKLTSEKVIELFSSFIDNHQTQGNRRNKHQKEAFEFDEFLDVLVKEMNVQTKEQLGLFCRSFPFLLQTIRNVRSDFRQKSHYLNQQLSEQLATDCTKQLQLIREELKHARSDPSSLKRYLKMSPHDVLNHLISIVQNHMITQPQYNQQQLIHTLAFIKDDRLFSCLLNLAIYLGTLDKPEQFIHMLNGNEIQMKTCIPLKQIIVPQQQFVVQTVTTSPTGPSVSISQLCKDLSQLFLKYDQITMKNLIQIQKQLCIQHSLSGDDFTSFYHGDFLKFLNKNKQNISNFKDPFSTSSSSISKSDKQELFHFIRKFLPENNDDFFTGDDTFDQELLNGIEQAIKYKYKIQTLKSLGYHDIRQLCIKAKQAEKTIDNDIIQYEEALLNTDFLNQIDVVITTPHHPLTESDLCSQILTCSMMEDLSSWLHWNRFYLHQHGQLKEFVKKNKKIFSKKIIFLETENRLLILPYESSVQHFEQELMAANMKLAAGYLLALKHTSSDLLRLNILKNSVKTWLLYLRSQHMTNKVEPIKYVLEFLSYLPVLFCQMILKSLILEPLNDVFIDNNSTMEMWTFANDQMKLKLEELGLALGIEEWKRHSISSNNDDNPTVIEDNTEEIIRNDIDVNHEEKQLSTSSHEIKSAENMPLPDVVIPTLGENVPSEQQQPPLITVPSLEEQGDDNTKQSAYDHIEIIRRGFGENSGFDSSGQQIVSNLQGMIGRSLKKLSNDLYSNQSHFVLELIQNADDNQYSLSTQLPTLRFVVTQQQITILNNEIGFKPEDIAALCNIGKLPKESSNLIRNIF</sequence>
<protein>
    <submittedName>
        <fullName evidence="2">Uncharacterized protein</fullName>
    </submittedName>
</protein>
<dbReference type="PANTHER" id="PTHR32387">
    <property type="entry name" value="WU:FJ29H11"/>
    <property type="match status" value="1"/>
</dbReference>
<dbReference type="Proteomes" id="UP000682733">
    <property type="component" value="Unassembled WGS sequence"/>
</dbReference>
<dbReference type="InterPro" id="IPR052957">
    <property type="entry name" value="Auxin_embryo_med"/>
</dbReference>
<evidence type="ECO:0000313" key="2">
    <source>
        <dbReference type="EMBL" id="CAF0744536.1"/>
    </source>
</evidence>
<evidence type="ECO:0000313" key="3">
    <source>
        <dbReference type="EMBL" id="CAF3522395.1"/>
    </source>
</evidence>
<organism evidence="2 4">
    <name type="scientific">Didymodactylos carnosus</name>
    <dbReference type="NCBI Taxonomy" id="1234261"/>
    <lineage>
        <taxon>Eukaryota</taxon>
        <taxon>Metazoa</taxon>
        <taxon>Spiralia</taxon>
        <taxon>Gnathifera</taxon>
        <taxon>Rotifera</taxon>
        <taxon>Eurotatoria</taxon>
        <taxon>Bdelloidea</taxon>
        <taxon>Philodinida</taxon>
        <taxon>Philodinidae</taxon>
        <taxon>Didymodactylos</taxon>
    </lineage>
</organism>